<evidence type="ECO:0000256" key="2">
    <source>
        <dbReference type="SAM" id="SignalP"/>
    </source>
</evidence>
<keyword evidence="4" id="KW-1185">Reference proteome</keyword>
<organism evidence="3 4">
    <name type="scientific">Tetraparma gracilis</name>
    <dbReference type="NCBI Taxonomy" id="2962635"/>
    <lineage>
        <taxon>Eukaryota</taxon>
        <taxon>Sar</taxon>
        <taxon>Stramenopiles</taxon>
        <taxon>Ochrophyta</taxon>
        <taxon>Bolidophyceae</taxon>
        <taxon>Parmales</taxon>
        <taxon>Triparmaceae</taxon>
        <taxon>Tetraparma</taxon>
    </lineage>
</organism>
<gene>
    <name evidence="3" type="ORF">TeGR_g10602</name>
</gene>
<dbReference type="Proteomes" id="UP001165060">
    <property type="component" value="Unassembled WGS sequence"/>
</dbReference>
<keyword evidence="1" id="KW-0812">Transmembrane</keyword>
<accession>A0ABQ6MDS9</accession>
<evidence type="ECO:0000256" key="1">
    <source>
        <dbReference type="SAM" id="Phobius"/>
    </source>
</evidence>
<keyword evidence="1" id="KW-0472">Membrane</keyword>
<feature type="transmembrane region" description="Helical" evidence="1">
    <location>
        <begin position="108"/>
        <end position="127"/>
    </location>
</feature>
<feature type="signal peptide" evidence="2">
    <location>
        <begin position="1"/>
        <end position="26"/>
    </location>
</feature>
<name>A0ABQ6MDS9_9STRA</name>
<proteinExistence type="predicted"/>
<evidence type="ECO:0000313" key="3">
    <source>
        <dbReference type="EMBL" id="GMI24244.1"/>
    </source>
</evidence>
<comment type="caution">
    <text evidence="3">The sequence shown here is derived from an EMBL/GenBank/DDBJ whole genome shotgun (WGS) entry which is preliminary data.</text>
</comment>
<keyword evidence="2" id="KW-0732">Signal</keyword>
<feature type="transmembrane region" description="Helical" evidence="1">
    <location>
        <begin position="78"/>
        <end position="96"/>
    </location>
</feature>
<protein>
    <submittedName>
        <fullName evidence="3">Uncharacterized protein</fullName>
    </submittedName>
</protein>
<evidence type="ECO:0000313" key="4">
    <source>
        <dbReference type="Proteomes" id="UP001165060"/>
    </source>
</evidence>
<feature type="chain" id="PRO_5046063957" evidence="2">
    <location>
        <begin position="27"/>
        <end position="132"/>
    </location>
</feature>
<dbReference type="EMBL" id="BRYB01001374">
    <property type="protein sequence ID" value="GMI24244.1"/>
    <property type="molecule type" value="Genomic_DNA"/>
</dbReference>
<sequence length="132" mass="13797">MVSFGTAFKANAVVAGLFCLPNLIVGNDAMVGVFSSGTASNSPMLDHIMNVDWLKNVMWAGQCLVLASCSDQKTQKNCALAFMGMMVGACANLVLAPPSGKFELPPPVVMYIGVTFPLYTMAIMGAGKAKGN</sequence>
<reference evidence="3 4" key="1">
    <citation type="journal article" date="2023" name="Commun. Biol.">
        <title>Genome analysis of Parmales, the sister group of diatoms, reveals the evolutionary specialization of diatoms from phago-mixotrophs to photoautotrophs.</title>
        <authorList>
            <person name="Ban H."/>
            <person name="Sato S."/>
            <person name="Yoshikawa S."/>
            <person name="Yamada K."/>
            <person name="Nakamura Y."/>
            <person name="Ichinomiya M."/>
            <person name="Sato N."/>
            <person name="Blanc-Mathieu R."/>
            <person name="Endo H."/>
            <person name="Kuwata A."/>
            <person name="Ogata H."/>
        </authorList>
    </citation>
    <scope>NUCLEOTIDE SEQUENCE [LARGE SCALE GENOMIC DNA]</scope>
</reference>
<keyword evidence="1" id="KW-1133">Transmembrane helix</keyword>